<name>A0ABV7CLE4_9GAMM</name>
<dbReference type="RefSeq" id="WP_377124910.1">
    <property type="nucleotide sequence ID" value="NZ_JBHRSD010000022.1"/>
</dbReference>
<dbReference type="GO" id="GO:0051213">
    <property type="term" value="F:dioxygenase activity"/>
    <property type="evidence" value="ECO:0007669"/>
    <property type="project" value="UniProtKB-KW"/>
</dbReference>
<comment type="caution">
    <text evidence="2">The sequence shown here is derived from an EMBL/GenBank/DDBJ whole genome shotgun (WGS) entry which is preliminary data.</text>
</comment>
<feature type="domain" description="Fe2OG dioxygenase" evidence="1">
    <location>
        <begin position="97"/>
        <end position="194"/>
    </location>
</feature>
<dbReference type="InterPro" id="IPR032852">
    <property type="entry name" value="ALKBH2"/>
</dbReference>
<keyword evidence="3" id="KW-1185">Reference proteome</keyword>
<gene>
    <name evidence="2" type="ORF">ACFOEE_12970</name>
</gene>
<evidence type="ECO:0000313" key="3">
    <source>
        <dbReference type="Proteomes" id="UP001595453"/>
    </source>
</evidence>
<protein>
    <submittedName>
        <fullName evidence="2">Alpha-ketoglutarate-dependent dioxygenase AlkB family protein</fullName>
    </submittedName>
</protein>
<keyword evidence="2" id="KW-0223">Dioxygenase</keyword>
<organism evidence="2 3">
    <name type="scientific">Pseudoalteromonas fenneropenaei</name>
    <dbReference type="NCBI Taxonomy" id="1737459"/>
    <lineage>
        <taxon>Bacteria</taxon>
        <taxon>Pseudomonadati</taxon>
        <taxon>Pseudomonadota</taxon>
        <taxon>Gammaproteobacteria</taxon>
        <taxon>Alteromonadales</taxon>
        <taxon>Pseudoalteromonadaceae</taxon>
        <taxon>Pseudoalteromonas</taxon>
    </lineage>
</organism>
<dbReference type="InterPro" id="IPR027450">
    <property type="entry name" value="AlkB-like"/>
</dbReference>
<keyword evidence="2" id="KW-0560">Oxidoreductase</keyword>
<proteinExistence type="predicted"/>
<dbReference type="Proteomes" id="UP001595453">
    <property type="component" value="Unassembled WGS sequence"/>
</dbReference>
<accession>A0ABV7CLE4</accession>
<dbReference type="EMBL" id="JBHRSD010000022">
    <property type="protein sequence ID" value="MFC3033433.1"/>
    <property type="molecule type" value="Genomic_DNA"/>
</dbReference>
<dbReference type="SUPFAM" id="SSF51197">
    <property type="entry name" value="Clavaminate synthase-like"/>
    <property type="match status" value="1"/>
</dbReference>
<dbReference type="Gene3D" id="2.60.120.590">
    <property type="entry name" value="Alpha-ketoglutarate-dependent dioxygenase AlkB-like"/>
    <property type="match status" value="1"/>
</dbReference>
<dbReference type="PANTHER" id="PTHR31573:SF1">
    <property type="entry name" value="DNA OXIDATIVE DEMETHYLASE ALKBH2"/>
    <property type="match status" value="1"/>
</dbReference>
<dbReference type="InterPro" id="IPR037151">
    <property type="entry name" value="AlkB-like_sf"/>
</dbReference>
<dbReference type="PANTHER" id="PTHR31573">
    <property type="entry name" value="ALPHA-KETOGLUTARATE-DEPENDENT DIOXYGENASE ALKB HOMOLOG 2"/>
    <property type="match status" value="1"/>
</dbReference>
<dbReference type="InterPro" id="IPR005123">
    <property type="entry name" value="Oxoglu/Fe-dep_dioxygenase_dom"/>
</dbReference>
<dbReference type="PROSITE" id="PS51471">
    <property type="entry name" value="FE2OG_OXY"/>
    <property type="match status" value="1"/>
</dbReference>
<evidence type="ECO:0000313" key="2">
    <source>
        <dbReference type="EMBL" id="MFC3033433.1"/>
    </source>
</evidence>
<evidence type="ECO:0000259" key="1">
    <source>
        <dbReference type="PROSITE" id="PS51471"/>
    </source>
</evidence>
<sequence>MFESLQKPQLPSGFSYYPQVLSMDKALALYQYLQTAMPWQQPQIQVYGRKHPIPRLQCYVADAGLNYAYSQMTLTPLPWSEPLRAMRARLEHHYQRPFNALLLNYYRDGRDCMGWHSDDEQELGHQPVIASISLGAPRKFTIKHKFNDEKHQLMLEHGSCLVMHGDSQHHYQHALPKQLKVQGGRINLTFRYIIGPKE</sequence>
<dbReference type="Pfam" id="PF13532">
    <property type="entry name" value="2OG-FeII_Oxy_2"/>
    <property type="match status" value="1"/>
</dbReference>
<reference evidence="3" key="1">
    <citation type="journal article" date="2019" name="Int. J. Syst. Evol. Microbiol.">
        <title>The Global Catalogue of Microorganisms (GCM) 10K type strain sequencing project: providing services to taxonomists for standard genome sequencing and annotation.</title>
        <authorList>
            <consortium name="The Broad Institute Genomics Platform"/>
            <consortium name="The Broad Institute Genome Sequencing Center for Infectious Disease"/>
            <person name="Wu L."/>
            <person name="Ma J."/>
        </authorList>
    </citation>
    <scope>NUCLEOTIDE SEQUENCE [LARGE SCALE GENOMIC DNA]</scope>
    <source>
        <strain evidence="3">KCTC 42730</strain>
    </source>
</reference>